<sequence>MASILSIAVLTAVLGPAIGNVFAQAQLAAGCTTNSFTAPSWLVENFESQTSGGAVVASFQALNRATKTSLELRCQTSLANATAGWQRCSPRNSTSSGVTLVASFQADYSTAWFMFNETWSCSDLSPTKPITFTAVSNSSVPLDCTTQSQTTTCKSIKPLLMKATLLSPVKITPAYVTGPPGHDTEGCTAQSRTPAWEVVATQMNFGRTTSAFVIVRNDGLGYSATCAGALSADLEGPQLLTCQGQTAYRRPAKYQIGTTLSFNPRTFGLTVNQTWFCDDQDPAQPVSITASGTTILPLECQHFVLPDENTTFCTGGSNGTFSGNITSRALLQPYSLNDPLSTADSCTIASVVSPAWWLNNFETETTTSNSQVVRAQFDMELQTGGPGRQPTGNGGTLVADGVHVSNVSTNSSSELPWDKCELYAVGDTALAPTGCEMRYDMASRFLGLKVDWRCADLDPGSPVTFSGEVRTQVPEYTCVTSGTNIRCASPDPKPWRANVTSVTWR</sequence>
<dbReference type="GeneID" id="87827426"/>
<proteinExistence type="predicted"/>
<evidence type="ECO:0000313" key="2">
    <source>
        <dbReference type="EMBL" id="KAK4121473.1"/>
    </source>
</evidence>
<dbReference type="EMBL" id="MU853233">
    <property type="protein sequence ID" value="KAK4121473.1"/>
    <property type="molecule type" value="Genomic_DNA"/>
</dbReference>
<dbReference type="Proteomes" id="UP001302602">
    <property type="component" value="Unassembled WGS sequence"/>
</dbReference>
<keyword evidence="1" id="KW-0732">Signal</keyword>
<reference evidence="2" key="1">
    <citation type="journal article" date="2023" name="Mol. Phylogenet. Evol.">
        <title>Genome-scale phylogeny and comparative genomics of the fungal order Sordariales.</title>
        <authorList>
            <person name="Hensen N."/>
            <person name="Bonometti L."/>
            <person name="Westerberg I."/>
            <person name="Brannstrom I.O."/>
            <person name="Guillou S."/>
            <person name="Cros-Aarteil S."/>
            <person name="Calhoun S."/>
            <person name="Haridas S."/>
            <person name="Kuo A."/>
            <person name="Mondo S."/>
            <person name="Pangilinan J."/>
            <person name="Riley R."/>
            <person name="LaButti K."/>
            <person name="Andreopoulos B."/>
            <person name="Lipzen A."/>
            <person name="Chen C."/>
            <person name="Yan M."/>
            <person name="Daum C."/>
            <person name="Ng V."/>
            <person name="Clum A."/>
            <person name="Steindorff A."/>
            <person name="Ohm R.A."/>
            <person name="Martin F."/>
            <person name="Silar P."/>
            <person name="Natvig D.O."/>
            <person name="Lalanne C."/>
            <person name="Gautier V."/>
            <person name="Ament-Velasquez S.L."/>
            <person name="Kruys A."/>
            <person name="Hutchinson M.I."/>
            <person name="Powell A.J."/>
            <person name="Barry K."/>
            <person name="Miller A.N."/>
            <person name="Grigoriev I.V."/>
            <person name="Debuchy R."/>
            <person name="Gladieux P."/>
            <person name="Hiltunen Thoren M."/>
            <person name="Johannesson H."/>
        </authorList>
    </citation>
    <scope>NUCLEOTIDE SEQUENCE</scope>
    <source>
        <strain evidence="2">CBS 731.68</strain>
    </source>
</reference>
<evidence type="ECO:0000313" key="3">
    <source>
        <dbReference type="Proteomes" id="UP001302602"/>
    </source>
</evidence>
<reference evidence="2" key="2">
    <citation type="submission" date="2023-05" db="EMBL/GenBank/DDBJ databases">
        <authorList>
            <consortium name="Lawrence Berkeley National Laboratory"/>
            <person name="Steindorff A."/>
            <person name="Hensen N."/>
            <person name="Bonometti L."/>
            <person name="Westerberg I."/>
            <person name="Brannstrom I.O."/>
            <person name="Guillou S."/>
            <person name="Cros-Aarteil S."/>
            <person name="Calhoun S."/>
            <person name="Haridas S."/>
            <person name="Kuo A."/>
            <person name="Mondo S."/>
            <person name="Pangilinan J."/>
            <person name="Riley R."/>
            <person name="Labutti K."/>
            <person name="Andreopoulos B."/>
            <person name="Lipzen A."/>
            <person name="Chen C."/>
            <person name="Yanf M."/>
            <person name="Daum C."/>
            <person name="Ng V."/>
            <person name="Clum A."/>
            <person name="Ohm R."/>
            <person name="Martin F."/>
            <person name="Silar P."/>
            <person name="Natvig D."/>
            <person name="Lalanne C."/>
            <person name="Gautier V."/>
            <person name="Ament-Velasquez S.L."/>
            <person name="Kruys A."/>
            <person name="Hutchinson M.I."/>
            <person name="Powell A.J."/>
            <person name="Barry K."/>
            <person name="Miller A.N."/>
            <person name="Grigoriev I.V."/>
            <person name="Debuchy R."/>
            <person name="Gladieux P."/>
            <person name="Thoren M.H."/>
            <person name="Johannesson H."/>
        </authorList>
    </citation>
    <scope>NUCLEOTIDE SEQUENCE</scope>
    <source>
        <strain evidence="2">CBS 731.68</strain>
    </source>
</reference>
<comment type="caution">
    <text evidence="2">The sequence shown here is derived from an EMBL/GenBank/DDBJ whole genome shotgun (WGS) entry which is preliminary data.</text>
</comment>
<feature type="signal peptide" evidence="1">
    <location>
        <begin position="1"/>
        <end position="19"/>
    </location>
</feature>
<dbReference type="RefSeq" id="XP_062645244.1">
    <property type="nucleotide sequence ID" value="XM_062790656.1"/>
</dbReference>
<accession>A0AAN6TVJ5</accession>
<evidence type="ECO:0000256" key="1">
    <source>
        <dbReference type="SAM" id="SignalP"/>
    </source>
</evidence>
<keyword evidence="3" id="KW-1185">Reference proteome</keyword>
<name>A0AAN6TVJ5_9PEZI</name>
<protein>
    <submittedName>
        <fullName evidence="2">Uncharacterized protein</fullName>
    </submittedName>
</protein>
<feature type="chain" id="PRO_5042893986" evidence="1">
    <location>
        <begin position="20"/>
        <end position="505"/>
    </location>
</feature>
<dbReference type="AlphaFoldDB" id="A0AAN6TVJ5"/>
<gene>
    <name evidence="2" type="ORF">N657DRAFT_622752</name>
</gene>
<organism evidence="2 3">
    <name type="scientific">Parathielavia appendiculata</name>
    <dbReference type="NCBI Taxonomy" id="2587402"/>
    <lineage>
        <taxon>Eukaryota</taxon>
        <taxon>Fungi</taxon>
        <taxon>Dikarya</taxon>
        <taxon>Ascomycota</taxon>
        <taxon>Pezizomycotina</taxon>
        <taxon>Sordariomycetes</taxon>
        <taxon>Sordariomycetidae</taxon>
        <taxon>Sordariales</taxon>
        <taxon>Chaetomiaceae</taxon>
        <taxon>Parathielavia</taxon>
    </lineage>
</organism>